<evidence type="ECO:0000313" key="3">
    <source>
        <dbReference type="Proteomes" id="UP000274922"/>
    </source>
</evidence>
<evidence type="ECO:0000313" key="2">
    <source>
        <dbReference type="EMBL" id="RKP00662.1"/>
    </source>
</evidence>
<evidence type="ECO:0000256" key="1">
    <source>
        <dbReference type="SAM" id="MobiDB-lite"/>
    </source>
</evidence>
<dbReference type="Proteomes" id="UP000274922">
    <property type="component" value="Unassembled WGS sequence"/>
</dbReference>
<reference evidence="3" key="1">
    <citation type="journal article" date="2018" name="Nat. Microbiol.">
        <title>Leveraging single-cell genomics to expand the fungal tree of life.</title>
        <authorList>
            <person name="Ahrendt S.R."/>
            <person name="Quandt C.A."/>
            <person name="Ciobanu D."/>
            <person name="Clum A."/>
            <person name="Salamov A."/>
            <person name="Andreopoulos B."/>
            <person name="Cheng J.F."/>
            <person name="Woyke T."/>
            <person name="Pelin A."/>
            <person name="Henrissat B."/>
            <person name="Reynolds N.K."/>
            <person name="Benny G.L."/>
            <person name="Smith M.E."/>
            <person name="James T.Y."/>
            <person name="Grigoriev I.V."/>
        </authorList>
    </citation>
    <scope>NUCLEOTIDE SEQUENCE [LARGE SCALE GENOMIC DNA]</scope>
    <source>
        <strain evidence="3">ATCC 52028</strain>
    </source>
</reference>
<proteinExistence type="predicted"/>
<dbReference type="EMBL" id="ML014205">
    <property type="protein sequence ID" value="RKP00662.1"/>
    <property type="molecule type" value="Genomic_DNA"/>
</dbReference>
<feature type="compositionally biased region" description="Basic and acidic residues" evidence="1">
    <location>
        <begin position="1"/>
        <end position="13"/>
    </location>
</feature>
<accession>A0A4P9X688</accession>
<feature type="compositionally biased region" description="Low complexity" evidence="1">
    <location>
        <begin position="14"/>
        <end position="31"/>
    </location>
</feature>
<keyword evidence="3" id="KW-1185">Reference proteome</keyword>
<sequence length="146" mass="15070">MVPRYRSHDRAGDDTAPTGAGTGAVRPATGAGASGTSDVSDHASGSFAVSLFSARARLMLSHQPTVVTALLANRLGPVARMGSVFMMPVDSQINHDVSASPAGLQLVPKRPGVLAAPKAADFRDPPSRPLPPHQTACVLDELQNPV</sequence>
<dbReference type="AlphaFoldDB" id="A0A4P9X688"/>
<name>A0A4P9X688_9FUNG</name>
<protein>
    <submittedName>
        <fullName evidence="2">Uncharacterized protein</fullName>
    </submittedName>
</protein>
<gene>
    <name evidence="2" type="ORF">CXG81DRAFT_26649</name>
</gene>
<feature type="region of interest" description="Disordered" evidence="1">
    <location>
        <begin position="1"/>
        <end position="40"/>
    </location>
</feature>
<organism evidence="2 3">
    <name type="scientific">Caulochytrium protostelioides</name>
    <dbReference type="NCBI Taxonomy" id="1555241"/>
    <lineage>
        <taxon>Eukaryota</taxon>
        <taxon>Fungi</taxon>
        <taxon>Fungi incertae sedis</taxon>
        <taxon>Chytridiomycota</taxon>
        <taxon>Chytridiomycota incertae sedis</taxon>
        <taxon>Chytridiomycetes</taxon>
        <taxon>Caulochytriales</taxon>
        <taxon>Caulochytriaceae</taxon>
        <taxon>Caulochytrium</taxon>
    </lineage>
</organism>